<evidence type="ECO:0000313" key="1">
    <source>
        <dbReference type="EMBL" id="PIO76802.1"/>
    </source>
</evidence>
<dbReference type="EMBL" id="KZ345028">
    <property type="protein sequence ID" value="PIO76802.1"/>
    <property type="molecule type" value="Genomic_DNA"/>
</dbReference>
<organism evidence="1 2">
    <name type="scientific">Teladorsagia circumcincta</name>
    <name type="common">Brown stomach worm</name>
    <name type="synonym">Ostertagia circumcincta</name>
    <dbReference type="NCBI Taxonomy" id="45464"/>
    <lineage>
        <taxon>Eukaryota</taxon>
        <taxon>Metazoa</taxon>
        <taxon>Ecdysozoa</taxon>
        <taxon>Nematoda</taxon>
        <taxon>Chromadorea</taxon>
        <taxon>Rhabditida</taxon>
        <taxon>Rhabditina</taxon>
        <taxon>Rhabditomorpha</taxon>
        <taxon>Strongyloidea</taxon>
        <taxon>Trichostrongylidae</taxon>
        <taxon>Teladorsagia</taxon>
    </lineage>
</organism>
<sequence>MPAPSNAFLSTYIAGNESSIGQLMPDSFPLDVHVKLPLKAKHNTVKRMLNDLHAAGLEAGLNINMNKTKCMRNEYTDRGPVLLQGVSLEDVDEYVYLGRILNMKDDLKGDSKEEKSWLGSVQFYQKCHRKYQR</sequence>
<evidence type="ECO:0000313" key="2">
    <source>
        <dbReference type="Proteomes" id="UP000230423"/>
    </source>
</evidence>
<protein>
    <recommendedName>
        <fullName evidence="3">Reverse transcriptase domain-containing protein</fullName>
    </recommendedName>
</protein>
<keyword evidence="2" id="KW-1185">Reference proteome</keyword>
<evidence type="ECO:0008006" key="3">
    <source>
        <dbReference type="Google" id="ProtNLM"/>
    </source>
</evidence>
<gene>
    <name evidence="1" type="ORF">TELCIR_01100</name>
</gene>
<dbReference type="AlphaFoldDB" id="A0A2G9V4A5"/>
<name>A0A2G9V4A5_TELCI</name>
<dbReference type="OrthoDB" id="5777226at2759"/>
<reference evidence="1 2" key="1">
    <citation type="submission" date="2015-09" db="EMBL/GenBank/DDBJ databases">
        <title>Draft genome of the parasitic nematode Teladorsagia circumcincta isolate WARC Sus (inbred).</title>
        <authorList>
            <person name="Mitreva M."/>
        </authorList>
    </citation>
    <scope>NUCLEOTIDE SEQUENCE [LARGE SCALE GENOMIC DNA]</scope>
    <source>
        <strain evidence="1 2">S</strain>
    </source>
</reference>
<accession>A0A2G9V4A5</accession>
<proteinExistence type="predicted"/>
<dbReference type="Proteomes" id="UP000230423">
    <property type="component" value="Unassembled WGS sequence"/>
</dbReference>